<evidence type="ECO:0000313" key="6">
    <source>
        <dbReference type="EMBL" id="VFK77420.1"/>
    </source>
</evidence>
<dbReference type="GO" id="GO:0003676">
    <property type="term" value="F:nucleic acid binding"/>
    <property type="evidence" value="ECO:0007669"/>
    <property type="project" value="InterPro"/>
</dbReference>
<dbReference type="EMBL" id="CAADFQ010000132">
    <property type="protein sequence ID" value="VFK35620.1"/>
    <property type="molecule type" value="Genomic_DNA"/>
</dbReference>
<organism evidence="5">
    <name type="scientific">Candidatus Kentrum sp. MB</name>
    <dbReference type="NCBI Taxonomy" id="2138164"/>
    <lineage>
        <taxon>Bacteria</taxon>
        <taxon>Pseudomonadati</taxon>
        <taxon>Pseudomonadota</taxon>
        <taxon>Gammaproteobacteria</taxon>
        <taxon>Candidatus Kentrum</taxon>
    </lineage>
</organism>
<keyword evidence="1" id="KW-0489">Methyltransferase</keyword>
<evidence type="ECO:0000256" key="1">
    <source>
        <dbReference type="ARBA" id="ARBA00022603"/>
    </source>
</evidence>
<evidence type="ECO:0000313" key="4">
    <source>
        <dbReference type="EMBL" id="VFK32883.1"/>
    </source>
</evidence>
<evidence type="ECO:0000256" key="3">
    <source>
        <dbReference type="SAM" id="MobiDB-lite"/>
    </source>
</evidence>
<accession>A0A450Y259</accession>
<dbReference type="GO" id="GO:0032259">
    <property type="term" value="P:methylation"/>
    <property type="evidence" value="ECO:0007669"/>
    <property type="project" value="UniProtKB-KW"/>
</dbReference>
<dbReference type="EMBL" id="CAADFO010000129">
    <property type="protein sequence ID" value="VFK32883.1"/>
    <property type="molecule type" value="Genomic_DNA"/>
</dbReference>
<dbReference type="SUPFAM" id="SSF53335">
    <property type="entry name" value="S-adenosyl-L-methionine-dependent methyltransferases"/>
    <property type="match status" value="1"/>
</dbReference>
<feature type="region of interest" description="Disordered" evidence="3">
    <location>
        <begin position="1"/>
        <end position="30"/>
    </location>
</feature>
<dbReference type="EMBL" id="CAADGH010000136">
    <property type="protein sequence ID" value="VFK77420.1"/>
    <property type="molecule type" value="Genomic_DNA"/>
</dbReference>
<protein>
    <submittedName>
        <fullName evidence="5">Uncharacterized protein</fullName>
    </submittedName>
</protein>
<dbReference type="InterPro" id="IPR029063">
    <property type="entry name" value="SAM-dependent_MTases_sf"/>
</dbReference>
<dbReference type="PROSITE" id="PS00092">
    <property type="entry name" value="N6_MTASE"/>
    <property type="match status" value="1"/>
</dbReference>
<dbReference type="Gene3D" id="3.40.50.150">
    <property type="entry name" value="Vaccinia Virus protein VP39"/>
    <property type="match status" value="1"/>
</dbReference>
<sequence length="640" mass="72133">MPPNAGKYRDRKERLPKLFHDPANPKQPEADIPVINRNDFLALDEDAFASKGFPNGRFDCILGNPPWADRSSKRIAQRFMQEAPRFLNSAGIGCLLLPTKILHNRTDAFQSTWFTEITPEKVLQLADYRKLLFEDAKTPAIIVRFRNSAPNLARHTMEFTAPKFNRDGLGKGVITIDPLARAWIPLAELLAAARSEAAPIVWKQHLWGTRRDRRFLKLLLSLPSLSNLAGKPKEGKRWIKARGFQQDTGKTGNPKLPWWNERHLYTDAEAPVWQSGVICLREDDCEAVGDRFPSLSRSPDKRIYKGPMVLISKESTKVAYCDFDVLFSGSFLQSITGPKEDAELLLFLAAYLRSGLAKYFLFHTSANWGVERDKVHLRELLRIPFPLPEDDFIAPDAAEIIGEIAEKVRGLGNRLQAEFQQMPRQASLFGDQEDSNKGINPKQWQTHRKSLTFALQAEIDPLIYRYFGLTDQERILVEDTVTVFIPSATPGNWGACPPTLDPAGKAKVAPYDKKGLCAYGDTLVDTLNGWAEDEGSSCRIRAEVGADGKIDMAMVTLHLGESTADCRQMSLSDSLAKALKRYHETASQKINPLVYERDILFFDGNRIHIIRSDRLLNWTRTMALNDAARIYGEIVGKEDP</sequence>
<dbReference type="GO" id="GO:0008168">
    <property type="term" value="F:methyltransferase activity"/>
    <property type="evidence" value="ECO:0007669"/>
    <property type="project" value="UniProtKB-KW"/>
</dbReference>
<name>A0A450Y259_9GAMM</name>
<reference evidence="5" key="1">
    <citation type="submission" date="2019-02" db="EMBL/GenBank/DDBJ databases">
        <authorList>
            <person name="Gruber-Vodicka R. H."/>
            <person name="Seah K. B. B."/>
        </authorList>
    </citation>
    <scope>NUCLEOTIDE SEQUENCE</scope>
    <source>
        <strain evidence="4">BECK_BZ197</strain>
        <strain evidence="6">BECK_BZ198</strain>
        <strain evidence="5">BECK_BZ199</strain>
    </source>
</reference>
<evidence type="ECO:0000313" key="5">
    <source>
        <dbReference type="EMBL" id="VFK35620.1"/>
    </source>
</evidence>
<dbReference type="AlphaFoldDB" id="A0A450Y259"/>
<keyword evidence="2" id="KW-0808">Transferase</keyword>
<proteinExistence type="predicted"/>
<feature type="compositionally biased region" description="Basic and acidic residues" evidence="3">
    <location>
        <begin position="7"/>
        <end position="20"/>
    </location>
</feature>
<gene>
    <name evidence="4" type="ORF">BECKMB1821G_GA0114241_11292</name>
    <name evidence="6" type="ORF">BECKMB1821H_GA0114242_11362</name>
    <name evidence="5" type="ORF">BECKMB1821I_GA0114274_11322</name>
</gene>
<dbReference type="InterPro" id="IPR002052">
    <property type="entry name" value="DNA_methylase_N6_adenine_CS"/>
</dbReference>
<evidence type="ECO:0000256" key="2">
    <source>
        <dbReference type="ARBA" id="ARBA00022679"/>
    </source>
</evidence>